<dbReference type="InterPro" id="IPR001867">
    <property type="entry name" value="OmpR/PhoB-type_DNA-bd"/>
</dbReference>
<dbReference type="Gene3D" id="6.10.250.690">
    <property type="match status" value="1"/>
</dbReference>
<keyword evidence="4" id="KW-0902">Two-component regulatory system</keyword>
<organism evidence="12 13">
    <name type="scientific">Nitrospirillum amazonense</name>
    <dbReference type="NCBI Taxonomy" id="28077"/>
    <lineage>
        <taxon>Bacteria</taxon>
        <taxon>Pseudomonadati</taxon>
        <taxon>Pseudomonadota</taxon>
        <taxon>Alphaproteobacteria</taxon>
        <taxon>Rhodospirillales</taxon>
        <taxon>Azospirillaceae</taxon>
        <taxon>Nitrospirillum</taxon>
    </lineage>
</organism>
<feature type="domain" description="Response regulatory" evidence="10">
    <location>
        <begin position="7"/>
        <end position="120"/>
    </location>
</feature>
<comment type="caution">
    <text evidence="12">The sequence shown here is derived from an EMBL/GenBank/DDBJ whole genome shotgun (WGS) entry which is preliminary data.</text>
</comment>
<dbReference type="EMBL" id="VITV01000009">
    <property type="protein sequence ID" value="TWB69273.1"/>
    <property type="molecule type" value="Genomic_DNA"/>
</dbReference>
<dbReference type="GO" id="GO:0045893">
    <property type="term" value="P:positive regulation of DNA-templated transcription"/>
    <property type="evidence" value="ECO:0007669"/>
    <property type="project" value="UniProtKB-ARBA"/>
</dbReference>
<reference evidence="12 13" key="1">
    <citation type="submission" date="2019-06" db="EMBL/GenBank/DDBJ databases">
        <title>Genomic Encyclopedia of Type Strains, Phase IV (KMG-V): Genome sequencing to study the core and pangenomes of soil and plant-associated prokaryotes.</title>
        <authorList>
            <person name="Whitman W."/>
        </authorList>
    </citation>
    <scope>NUCLEOTIDE SEQUENCE [LARGE SCALE GENOMIC DNA]</scope>
    <source>
        <strain evidence="12 13">BR 12005</strain>
    </source>
</reference>
<comment type="subcellular location">
    <subcellularLocation>
        <location evidence="1">Cytoplasm</location>
    </subcellularLocation>
</comment>
<evidence type="ECO:0000256" key="8">
    <source>
        <dbReference type="PROSITE-ProRule" id="PRU00169"/>
    </source>
</evidence>
<keyword evidence="3 8" id="KW-0597">Phosphoprotein</keyword>
<dbReference type="InterPro" id="IPR001789">
    <property type="entry name" value="Sig_transdc_resp-reg_receiver"/>
</dbReference>
<dbReference type="PANTHER" id="PTHR48111:SF59">
    <property type="entry name" value="TRANSCRIPTIONAL REGULATORY PROTEIN BAER"/>
    <property type="match status" value="1"/>
</dbReference>
<dbReference type="PANTHER" id="PTHR48111">
    <property type="entry name" value="REGULATOR OF RPOS"/>
    <property type="match status" value="1"/>
</dbReference>
<dbReference type="Gene3D" id="1.10.10.10">
    <property type="entry name" value="Winged helix-like DNA-binding domain superfamily/Winged helix DNA-binding domain"/>
    <property type="match status" value="1"/>
</dbReference>
<dbReference type="PROSITE" id="PS50110">
    <property type="entry name" value="RESPONSE_REGULATORY"/>
    <property type="match status" value="1"/>
</dbReference>
<keyword evidence="5" id="KW-0805">Transcription regulation</keyword>
<dbReference type="Proteomes" id="UP000320516">
    <property type="component" value="Unassembled WGS sequence"/>
</dbReference>
<feature type="DNA-binding region" description="OmpR/PhoB-type" evidence="9">
    <location>
        <begin position="142"/>
        <end position="240"/>
    </location>
</feature>
<dbReference type="GO" id="GO:0000987">
    <property type="term" value="F:cis-regulatory region sequence-specific DNA binding"/>
    <property type="evidence" value="ECO:0007669"/>
    <property type="project" value="UniProtKB-ARBA"/>
</dbReference>
<sequence length="247" mass="26662">MMGIMHRILVVDDDPHIRDVLCFALEKAGMAAEWAGNGVDALDLATRNPPSLVVLDVGMPEMDGLEVCRRLRRASDVPILFLSARDEEIDRVLGLEMGGDDYVTKPFSPRELVARVNVILRRARGPAPAVAPPQEDAPPLTPAPIVRGALVLDSAGHRATVAGRELGLTAREFMMVKTLASRPAVVFSRNQLMDAAYPDNIHVSDRTIDSHVRNIRAKFQAAGCEDAVETVHGVGFRLGACTTGTAP</sequence>
<proteinExistence type="predicted"/>
<dbReference type="InterPro" id="IPR011006">
    <property type="entry name" value="CheY-like_superfamily"/>
</dbReference>
<dbReference type="Pfam" id="PF00486">
    <property type="entry name" value="Trans_reg_C"/>
    <property type="match status" value="1"/>
</dbReference>
<dbReference type="AlphaFoldDB" id="A0A560JDJ8"/>
<evidence type="ECO:0000256" key="9">
    <source>
        <dbReference type="PROSITE-ProRule" id="PRU01091"/>
    </source>
</evidence>
<evidence type="ECO:0000256" key="6">
    <source>
        <dbReference type="ARBA" id="ARBA00023125"/>
    </source>
</evidence>
<evidence type="ECO:0000313" key="12">
    <source>
        <dbReference type="EMBL" id="TWB69273.1"/>
    </source>
</evidence>
<dbReference type="InterPro" id="IPR039420">
    <property type="entry name" value="WalR-like"/>
</dbReference>
<dbReference type="InterPro" id="IPR016032">
    <property type="entry name" value="Sig_transdc_resp-reg_C-effctor"/>
</dbReference>
<dbReference type="GO" id="GO:0005829">
    <property type="term" value="C:cytosol"/>
    <property type="evidence" value="ECO:0007669"/>
    <property type="project" value="TreeGrafter"/>
</dbReference>
<evidence type="ECO:0000259" key="11">
    <source>
        <dbReference type="PROSITE" id="PS51755"/>
    </source>
</evidence>
<dbReference type="GO" id="GO:0042802">
    <property type="term" value="F:identical protein binding"/>
    <property type="evidence" value="ECO:0007669"/>
    <property type="project" value="UniProtKB-ARBA"/>
</dbReference>
<dbReference type="SUPFAM" id="SSF52172">
    <property type="entry name" value="CheY-like"/>
    <property type="match status" value="1"/>
</dbReference>
<evidence type="ECO:0000256" key="4">
    <source>
        <dbReference type="ARBA" id="ARBA00023012"/>
    </source>
</evidence>
<evidence type="ECO:0000256" key="5">
    <source>
        <dbReference type="ARBA" id="ARBA00023015"/>
    </source>
</evidence>
<name>A0A560JDJ8_9PROT</name>
<keyword evidence="6 9" id="KW-0238">DNA-binding</keyword>
<evidence type="ECO:0000256" key="1">
    <source>
        <dbReference type="ARBA" id="ARBA00004496"/>
    </source>
</evidence>
<keyword evidence="7" id="KW-0804">Transcription</keyword>
<dbReference type="SMART" id="SM00448">
    <property type="entry name" value="REC"/>
    <property type="match status" value="1"/>
</dbReference>
<dbReference type="GO" id="GO:0000156">
    <property type="term" value="F:phosphorelay response regulator activity"/>
    <property type="evidence" value="ECO:0007669"/>
    <property type="project" value="TreeGrafter"/>
</dbReference>
<dbReference type="SMART" id="SM00862">
    <property type="entry name" value="Trans_reg_C"/>
    <property type="match status" value="1"/>
</dbReference>
<feature type="modified residue" description="4-aspartylphosphate" evidence="8">
    <location>
        <position position="56"/>
    </location>
</feature>
<feature type="domain" description="OmpR/PhoB-type" evidence="11">
    <location>
        <begin position="142"/>
        <end position="240"/>
    </location>
</feature>
<keyword evidence="2" id="KW-0963">Cytoplasm</keyword>
<dbReference type="Gene3D" id="3.40.50.2300">
    <property type="match status" value="1"/>
</dbReference>
<gene>
    <name evidence="12" type="ORF">FBZ87_109113</name>
</gene>
<evidence type="ECO:0000259" key="10">
    <source>
        <dbReference type="PROSITE" id="PS50110"/>
    </source>
</evidence>
<evidence type="ECO:0000256" key="3">
    <source>
        <dbReference type="ARBA" id="ARBA00022553"/>
    </source>
</evidence>
<evidence type="ECO:0000256" key="2">
    <source>
        <dbReference type="ARBA" id="ARBA00022490"/>
    </source>
</evidence>
<dbReference type="GO" id="GO:0032993">
    <property type="term" value="C:protein-DNA complex"/>
    <property type="evidence" value="ECO:0007669"/>
    <property type="project" value="TreeGrafter"/>
</dbReference>
<dbReference type="PROSITE" id="PS51755">
    <property type="entry name" value="OMPR_PHOB"/>
    <property type="match status" value="1"/>
</dbReference>
<dbReference type="SUPFAM" id="SSF46894">
    <property type="entry name" value="C-terminal effector domain of the bipartite response regulators"/>
    <property type="match status" value="1"/>
</dbReference>
<dbReference type="InterPro" id="IPR036388">
    <property type="entry name" value="WH-like_DNA-bd_sf"/>
</dbReference>
<protein>
    <submittedName>
        <fullName evidence="12">Two-component system OmpR family response regulator</fullName>
    </submittedName>
</protein>
<accession>A0A560JDJ8</accession>
<dbReference type="Pfam" id="PF00072">
    <property type="entry name" value="Response_reg"/>
    <property type="match status" value="1"/>
</dbReference>
<evidence type="ECO:0000256" key="7">
    <source>
        <dbReference type="ARBA" id="ARBA00023163"/>
    </source>
</evidence>
<evidence type="ECO:0000313" key="13">
    <source>
        <dbReference type="Proteomes" id="UP000320516"/>
    </source>
</evidence>
<dbReference type="CDD" id="cd00383">
    <property type="entry name" value="trans_reg_C"/>
    <property type="match status" value="1"/>
</dbReference>
<dbReference type="FunFam" id="3.40.50.2300:FF:000021">
    <property type="entry name" value="Two-component system response regulator KdpE"/>
    <property type="match status" value="1"/>
</dbReference>